<dbReference type="AlphaFoldDB" id="A0AA39UGB2"/>
<keyword evidence="2" id="KW-1185">Reference proteome</keyword>
<gene>
    <name evidence="1" type="ORF">EDD18DRAFT_1114609</name>
</gene>
<dbReference type="Proteomes" id="UP001175228">
    <property type="component" value="Unassembled WGS sequence"/>
</dbReference>
<name>A0AA39UGB2_9AGAR</name>
<comment type="caution">
    <text evidence="1">The sequence shown here is derived from an EMBL/GenBank/DDBJ whole genome shotgun (WGS) entry which is preliminary data.</text>
</comment>
<organism evidence="1 2">
    <name type="scientific">Armillaria luteobubalina</name>
    <dbReference type="NCBI Taxonomy" id="153913"/>
    <lineage>
        <taxon>Eukaryota</taxon>
        <taxon>Fungi</taxon>
        <taxon>Dikarya</taxon>
        <taxon>Basidiomycota</taxon>
        <taxon>Agaricomycotina</taxon>
        <taxon>Agaricomycetes</taxon>
        <taxon>Agaricomycetidae</taxon>
        <taxon>Agaricales</taxon>
        <taxon>Marasmiineae</taxon>
        <taxon>Physalacriaceae</taxon>
        <taxon>Armillaria</taxon>
    </lineage>
</organism>
<sequence>MKLYSNNNHDKNDYGNDNKQIKDLNGKFQEVTLHHSKDIRHGSQLHHAQAIKCDDERLCDWMKGLAYVIWRTEALRRVIFPAVIERLLKWNPTSVTYRLVNDILVVILNNLKQSEQTTHAKITNVMFMTQLRLTRVVMNPAVHTSIS</sequence>
<evidence type="ECO:0000313" key="2">
    <source>
        <dbReference type="Proteomes" id="UP001175228"/>
    </source>
</evidence>
<evidence type="ECO:0000313" key="1">
    <source>
        <dbReference type="EMBL" id="KAK0477705.1"/>
    </source>
</evidence>
<reference evidence="1" key="1">
    <citation type="submission" date="2023-06" db="EMBL/GenBank/DDBJ databases">
        <authorList>
            <consortium name="Lawrence Berkeley National Laboratory"/>
            <person name="Ahrendt S."/>
            <person name="Sahu N."/>
            <person name="Indic B."/>
            <person name="Wong-Bajracharya J."/>
            <person name="Merenyi Z."/>
            <person name="Ke H.-M."/>
            <person name="Monk M."/>
            <person name="Kocsube S."/>
            <person name="Drula E."/>
            <person name="Lipzen A."/>
            <person name="Balint B."/>
            <person name="Henrissat B."/>
            <person name="Andreopoulos B."/>
            <person name="Martin F.M."/>
            <person name="Harder C.B."/>
            <person name="Rigling D."/>
            <person name="Ford K.L."/>
            <person name="Foster G.D."/>
            <person name="Pangilinan J."/>
            <person name="Papanicolaou A."/>
            <person name="Barry K."/>
            <person name="LaButti K."/>
            <person name="Viragh M."/>
            <person name="Koriabine M."/>
            <person name="Yan M."/>
            <person name="Riley R."/>
            <person name="Champramary S."/>
            <person name="Plett K.L."/>
            <person name="Tsai I.J."/>
            <person name="Slot J."/>
            <person name="Sipos G."/>
            <person name="Plett J."/>
            <person name="Nagy L.G."/>
            <person name="Grigoriev I.V."/>
        </authorList>
    </citation>
    <scope>NUCLEOTIDE SEQUENCE</scope>
    <source>
        <strain evidence="1">HWK02</strain>
    </source>
</reference>
<proteinExistence type="predicted"/>
<accession>A0AA39UGB2</accession>
<protein>
    <submittedName>
        <fullName evidence="1">Uncharacterized protein</fullName>
    </submittedName>
</protein>
<dbReference type="EMBL" id="JAUEPU010000108">
    <property type="protein sequence ID" value="KAK0477705.1"/>
    <property type="molecule type" value="Genomic_DNA"/>
</dbReference>